<comment type="caution">
    <text evidence="2">The sequence shown here is derived from an EMBL/GenBank/DDBJ whole genome shotgun (WGS) entry which is preliminary data.</text>
</comment>
<feature type="compositionally biased region" description="Low complexity" evidence="1">
    <location>
        <begin position="1152"/>
        <end position="1166"/>
    </location>
</feature>
<feature type="region of interest" description="Disordered" evidence="1">
    <location>
        <begin position="2194"/>
        <end position="2216"/>
    </location>
</feature>
<gene>
    <name evidence="2" type="primary">Szt2</name>
    <name evidence="2" type="ORF">AWC38_SpisGene5071</name>
</gene>
<feature type="compositionally biased region" description="Basic and acidic residues" evidence="1">
    <location>
        <begin position="2653"/>
        <end position="2683"/>
    </location>
</feature>
<reference evidence="3" key="1">
    <citation type="journal article" date="2017" name="bioRxiv">
        <title>Comparative analysis of the genomes of Stylophora pistillata and Acropora digitifera provides evidence for extensive differences between species of corals.</title>
        <authorList>
            <person name="Voolstra C.R."/>
            <person name="Li Y."/>
            <person name="Liew Y.J."/>
            <person name="Baumgarten S."/>
            <person name="Zoccola D."/>
            <person name="Flot J.-F."/>
            <person name="Tambutte S."/>
            <person name="Allemand D."/>
            <person name="Aranda M."/>
        </authorList>
    </citation>
    <scope>NUCLEOTIDE SEQUENCE [LARGE SCALE GENOMIC DNA]</scope>
</reference>
<feature type="region of interest" description="Disordered" evidence="1">
    <location>
        <begin position="3131"/>
        <end position="3185"/>
    </location>
</feature>
<feature type="region of interest" description="Disordered" evidence="1">
    <location>
        <begin position="1667"/>
        <end position="1703"/>
    </location>
</feature>
<dbReference type="InterPro" id="IPR033228">
    <property type="entry name" value="SZT2"/>
</dbReference>
<dbReference type="PANTHER" id="PTHR14918">
    <property type="entry name" value="KICSTOR COMPLEX PROTEIN SZT2"/>
    <property type="match status" value="1"/>
</dbReference>
<organism evidence="2 3">
    <name type="scientific">Stylophora pistillata</name>
    <name type="common">Smooth cauliflower coral</name>
    <dbReference type="NCBI Taxonomy" id="50429"/>
    <lineage>
        <taxon>Eukaryota</taxon>
        <taxon>Metazoa</taxon>
        <taxon>Cnidaria</taxon>
        <taxon>Anthozoa</taxon>
        <taxon>Hexacorallia</taxon>
        <taxon>Scleractinia</taxon>
        <taxon>Astrocoeniina</taxon>
        <taxon>Pocilloporidae</taxon>
        <taxon>Stylophora</taxon>
    </lineage>
</organism>
<accession>A0A2B4SNJ5</accession>
<feature type="region of interest" description="Disordered" evidence="1">
    <location>
        <begin position="1146"/>
        <end position="1187"/>
    </location>
</feature>
<feature type="region of interest" description="Disordered" evidence="1">
    <location>
        <begin position="1075"/>
        <end position="1109"/>
    </location>
</feature>
<feature type="compositionally biased region" description="Low complexity" evidence="1">
    <location>
        <begin position="2574"/>
        <end position="2589"/>
    </location>
</feature>
<feature type="compositionally biased region" description="Polar residues" evidence="1">
    <location>
        <begin position="1199"/>
        <end position="1208"/>
    </location>
</feature>
<feature type="compositionally biased region" description="Polar residues" evidence="1">
    <location>
        <begin position="2700"/>
        <end position="2714"/>
    </location>
</feature>
<feature type="compositionally biased region" description="Basic and acidic residues" evidence="1">
    <location>
        <begin position="1087"/>
        <end position="1102"/>
    </location>
</feature>
<feature type="region of interest" description="Disordered" evidence="1">
    <location>
        <begin position="1520"/>
        <end position="1542"/>
    </location>
</feature>
<feature type="compositionally biased region" description="Basic residues" evidence="1">
    <location>
        <begin position="2561"/>
        <end position="2573"/>
    </location>
</feature>
<feature type="compositionally biased region" description="Polar residues" evidence="1">
    <location>
        <begin position="3131"/>
        <end position="3141"/>
    </location>
</feature>
<feature type="compositionally biased region" description="Low complexity" evidence="1">
    <location>
        <begin position="2757"/>
        <end position="2769"/>
    </location>
</feature>
<dbReference type="STRING" id="50429.A0A2B4SNJ5"/>
<dbReference type="EMBL" id="LSMT01000055">
    <property type="protein sequence ID" value="PFX30148.1"/>
    <property type="molecule type" value="Genomic_DNA"/>
</dbReference>
<feature type="compositionally biased region" description="Polar residues" evidence="1">
    <location>
        <begin position="1844"/>
        <end position="1876"/>
    </location>
</feature>
<feature type="region of interest" description="Disordered" evidence="1">
    <location>
        <begin position="207"/>
        <end position="226"/>
    </location>
</feature>
<feature type="compositionally biased region" description="Basic and acidic residues" evidence="1">
    <location>
        <begin position="2721"/>
        <end position="2732"/>
    </location>
</feature>
<feature type="compositionally biased region" description="Polar residues" evidence="1">
    <location>
        <begin position="2590"/>
        <end position="2612"/>
    </location>
</feature>
<feature type="compositionally biased region" description="Basic and acidic residues" evidence="1">
    <location>
        <begin position="3147"/>
        <end position="3185"/>
    </location>
</feature>
<feature type="compositionally biased region" description="Polar residues" evidence="1">
    <location>
        <begin position="1933"/>
        <end position="1953"/>
    </location>
</feature>
<feature type="compositionally biased region" description="Basic and acidic residues" evidence="1">
    <location>
        <begin position="1167"/>
        <end position="1179"/>
    </location>
</feature>
<dbReference type="GO" id="GO:0005777">
    <property type="term" value="C:peroxisome"/>
    <property type="evidence" value="ECO:0007669"/>
    <property type="project" value="InterPro"/>
</dbReference>
<feature type="compositionally biased region" description="Acidic residues" evidence="1">
    <location>
        <begin position="1529"/>
        <end position="1542"/>
    </location>
</feature>
<dbReference type="Proteomes" id="UP000225706">
    <property type="component" value="Unassembled WGS sequence"/>
</dbReference>
<proteinExistence type="predicted"/>
<feature type="region of interest" description="Disordered" evidence="1">
    <location>
        <begin position="1904"/>
        <end position="1988"/>
    </location>
</feature>
<keyword evidence="3" id="KW-1185">Reference proteome</keyword>
<feature type="region of interest" description="Disordered" evidence="1">
    <location>
        <begin position="1199"/>
        <end position="1241"/>
    </location>
</feature>
<feature type="region of interest" description="Disordered" evidence="1">
    <location>
        <begin position="1830"/>
        <end position="1876"/>
    </location>
</feature>
<feature type="compositionally biased region" description="Polar residues" evidence="1">
    <location>
        <begin position="1220"/>
        <end position="1236"/>
    </location>
</feature>
<feature type="compositionally biased region" description="Low complexity" evidence="1">
    <location>
        <begin position="2735"/>
        <end position="2745"/>
    </location>
</feature>
<sequence length="3820" mass="429630">MSEDDAMQEEDALHVFLLMGKEYRISRSIRAQWFFEQFNKTLSHPKSHDDLIASNEELEVLSVISNNQDNHGPYKLVPSTQITFIGRRYKFVFCFDISPSLSTVDIQSGTVITSEAFEKFKNCLNGLVAPFSVPGNPIVLRPELYITVLAYTSILNPEVPQILIQGCLVTEENINFVLETVHKQLMEQEDYLAKTKSMPYCDTCSSDEMNKTESDQRRMSHGPVPPMSPETGPMSILRNALLALQLLPGNASAGAVVITDGVFALPDAMAVDSLMAQLRASTVCCSFIKVGSGFHAHCSFGYVPHCDMMQFIAMATSGAYLAKAPPVSKDGKKVDECEDFSMNLYHKALLCWNFQRDFDLSKIDSWIGDCLELSEEDLAWALKGKRSLSYALSEWEQNAMQPSMPKRHLETKLQTSITSVLSVRLREGYSIQDVSIAKGGKQLQVKLTIPWKHNVQIEYLALSTWPLSSSSCVTHVEVTIEAPYEFLHDVMHFTKPFQSPYRTLVVKRFQQFMKSLQSTDQMLVHLQSFSSNPIYYTIPESVKKGVPLFYLPPNSNELVLSLQHGSKNSKSQESQFSVFWKPVLSLDTTGWQRWMHCHRIGLVLEHDVPLPKNLHLPMENDRSSAIQCRVALRSLTSLLRNWSSFVLLENHCYIKFIASENPEGAPSSFCIVRITASGPCILIKVAFLGGTAGHIRHTIVSGLKKELSEITAPLGANVKPQNTQAKGRSLQRAVTLSKQRTVDEKLCAIMYEKSLDGIYVRYERVPKDLFSPFPEQLSYFVYGSSTGLYAFGARENRMKLLCQYLHHRRWIWTMQDEKSTPLSAEKVARVLSTLTKVRLQEGYNFVNNSAGIITMAKELKMKDHTQDSDQLYSCVIQYVLFPPYPQSSESERREESVHDWASVGKTGRKFNMVTEVWAEPQFGCLTDLKTELKYLEGLQYDQIPDAIYQADVKHVSALLTYDHLVSMCDDKTVTTPHRPLQAPEESSILSKSNWIVEQPPFPFDIIDLLPKTRQVEMVFSSLIETSSQASDDLNVLPNENFFKLLIENMERLNDREVILSDDDWNRFTQHILTRPRNDVPLPFPEGLRQRKDSGDTTQDSKEKKSKNKSTSSMKWRCFIRAVTALGGGRIILTFLPASFKHIRLMGRRQRSRSSSVRNNSSSSHSASEAEHKGAPDERSPYGTCEPQKLSVPLLSQGSLEDQSLTPTPTAEKDEGPFVFSQKTRNSPVLNGNSEMPVNNGDEKRSVTFQENSTSINKEPVFYGRGFGQESDSFSFDIPIYCYDCPMSALVAIPDANSDTERTSEEKREDIFQDFTQFAAHIFADPFSLDEVPRSLEGRSKGKFGPSKDLLLHCSAVHDLFFRSFVTSTFLSLQQGQQVSMRDVQSAVDACEDNFLEVDITEFIHTLCGHYVKSNKTREAFFETTIDEDLLSVPIWLPSESSEERVRELKESLVGQCESVNGLHKSITGKFFSILGRYFKAVPPSREYFFYCPQLSEGPRKSVPESFSEFEPFEVDQVAEDDFKERDSDVDSDAFDDDDDDDNIFMVDEGTVQQDEVEDMPDYESQASDSECEGDVDFVKEMKIPFFLQLTCSLKDTRSHGQPMTPVSINTLPVCLGEIIRKFEDDDECLDPFSPSIRITLDLICLTLPVEHDYSVLKSSVRCSQARSNSFSSTSSPASVSPSDKRSGVFDFRRQDSKATSHDMERIESLDPLHGLVNSQRQAVNNTCEAIRWLIQDEIVSELRHIGPVNNSMLEKVEQHVQQSEDHPSCISRLVRLQFVFGAEQSLELFVKEFERISLPEYVLKNVDKYYYLTSFIEKQVAALSPLTLGENGDDLDKQQEEEATTPNPESNSENGDQTTLPQLDVQTTPESHTSANDGLLTIYIGKQSTNSQHEEVAVNNLRENEMNTPPSRPPHLGQLGKQHSEEEEEPGSTHASTPLNDASFASSAGSTPLQKLIMPGEGVGAADLSNTKAEEDDSCSPSPCTPRQDKQIVPSAELCLKFWLVMKILDSEVNIVFHQRESDDAKSFCATRANGLVEMVTNAVHEKCRIVNQRMLLHELYETKMCNSMLFPESDEDIWKHEEIQMSVSPLGVHMTKGDSKGRVTSKFVPVQFLFQPGHFGCDSKWYTHLPVHQRLFEASARTGMSRGLKVIKSVLDKFEVKNRKDMFVYKESAGSVFYFRLFESLCSSSNQFASNLRPSEEDDDDESRPGSSVASLAEVQGMGTQNFGIVEEVKSKKPSTAQEQDAISVHSAQPVIDKSIALHVYGVDDPGPQITEDLVEVLQNRINDAMVEVLSVLLARNPNCKLTYADVRFIQPQSEPPKTTLTLLIPKMDVNFLCPLVFYLRQNLMQLLHSPRYMDSDPSHHFKAVSGSKLDATGSAGGESRKLEPEIYLYNRPHSSGGKGLACISVSVLNWRGGYIYIPCGKSVCVYAGEIDYFEYLTEVSSCPDELHLADDDIKVQFAIWERGDIGLNQLAGQLKLTLRHALCDLLTEYYLLAAPLSKVPKLYQISSNTRARSSSEPLSPSSILPKAPTHLGSLPERPATPSKRQLDFGSQSSFRNKRASVSGHRRSPSAGSTLSSGSTGATRKSPQNPFLSQRQSVSTPNAVSRQSTEEDEVFQTDSTSLGADVTEVSAEENKADSQGVTESTDELNPKELTGRGEATSEGKDKLGLKKASEKPDNSSDMEPTFESFTAAEIQESQKFTSQPGTPVTENAAFLSKKEEQLSEKLNKPSSLSSASSLSGSKSFTFSGVDSSSVGGQSSDVQGTWQDAEAVRRKEREKKKRRIQFENGERGELHPSLQGLCQDMFSFFRGLAVPSVYCIEGKLLNNFASDAFLAELCHSISSVCPDMKPKVYREAPVNSADGNEGDFSQEFHCLHYYPARQPLKIYLKMTPWAVREPNGQDLTNDILLLAPEIADKDSFCVEQHLTPLKFSISVRTSLQRFKALDPNAPVPGRILADSVSLSSLSLGGVPRQKFLLVTVMDKEDMNPFCLSANDKDMSLLISYPGPYVPDRERAVPRSMPPSPSILVFDEVLRDVTPPRPLYRTSYSHNRDLVKRHGYQFQEVRQVQIKKAILAQNLEELYIMWQLRPPHVHITEDKIETLKRSSRLIHYCAAPLLFHPEWRKLRSSTGSEHTTVTPDEPSSEEKKQETKERKTSKVQKTIDEMKNEKTAVEAEKKPPTEEAWHKELRSAYLQQYVQYMQSLCFIVVQTRPQSPKQSRRHLGRGAVNTKPKRETSPADLKKKSSSKDRKDSLPKTLQCYLQKTSRGGIMLMELVFQGCFFIVRLYALGCSQIPSGKTVAVQICRMFVEDCNRYREYIHLLSFNYDFHLCKAQLYLNGSQRIFNKGYGVTHMLKGLLQEYLNSPVFARNRLGYGEISVPLHPGVTPLVVFNYLVKNASFYDLSTLPVKTTNASSSNTDRVLTHILREYNDYDVRFVLSLKETNEEGVVTLEYIVLMTSRREIYPKLTLDLRLTKKSPSAGSLSTVSSGSRTVGLPEYGETEQGIASRVRFNLPTGSSQGFPSLPSLGEFHRSASSPHSLYALGHEVSSKILNVTSSRSDEKIGDYHRNVLPPNAPIPEHYEEELPENVALPESTLLKEASLRGRDHLVHIICRAQTHCNRDLLWHRLLAGETGDEEKDGGKKSRRKSVMRKSNSETSLKQSWAKSLDTLSPGADQMSPSRLTFEDFKQLLSVVGSKSLREEDPRLISLLSMRAAWFQSLFRVICAKFPDEHRLFTDEDHLVHYLAVLNRDFPNMFVLLYVDEHNDSADISVVFREDLPDNKESSHRSRLLKKEVRSHVYGVINAVCFHLWTGLLPV</sequence>
<feature type="region of interest" description="Disordered" evidence="1">
    <location>
        <begin position="3219"/>
        <end position="3255"/>
    </location>
</feature>
<dbReference type="PANTHER" id="PTHR14918:SF3">
    <property type="entry name" value="KICSTOR COMPLEX PROTEIN SZT2"/>
    <property type="match status" value="1"/>
</dbReference>
<evidence type="ECO:0000256" key="1">
    <source>
        <dbReference type="SAM" id="MobiDB-lite"/>
    </source>
</evidence>
<dbReference type="OrthoDB" id="43547at2759"/>
<evidence type="ECO:0000313" key="2">
    <source>
        <dbReference type="EMBL" id="PFX30148.1"/>
    </source>
</evidence>
<feature type="compositionally biased region" description="Low complexity" evidence="1">
    <location>
        <begin position="2520"/>
        <end position="2531"/>
    </location>
</feature>
<name>A0A2B4SNJ5_STYPI</name>
<feature type="region of interest" description="Disordered" evidence="1">
    <location>
        <begin position="2515"/>
        <end position="2745"/>
    </location>
</feature>
<evidence type="ECO:0000313" key="3">
    <source>
        <dbReference type="Proteomes" id="UP000225706"/>
    </source>
</evidence>
<feature type="region of interest" description="Disordered" evidence="1">
    <location>
        <begin position="2757"/>
        <end position="2792"/>
    </location>
</feature>
<protein>
    <submittedName>
        <fullName evidence="2">Protein SZT2</fullName>
    </submittedName>
</protein>
<feature type="compositionally biased region" description="Basic and acidic residues" evidence="1">
    <location>
        <begin position="208"/>
        <end position="218"/>
    </location>
</feature>
<feature type="compositionally biased region" description="Low complexity" evidence="1">
    <location>
        <begin position="1667"/>
        <end position="1681"/>
    </location>
</feature>
<feature type="compositionally biased region" description="Basic and acidic residues" evidence="1">
    <location>
        <begin position="1682"/>
        <end position="1703"/>
    </location>
</feature>
<feature type="region of interest" description="Disordered" evidence="1">
    <location>
        <begin position="3637"/>
        <end position="3663"/>
    </location>
</feature>
<feature type="compositionally biased region" description="Basic and acidic residues" evidence="1">
    <location>
        <begin position="3235"/>
        <end position="3255"/>
    </location>
</feature>